<evidence type="ECO:0000313" key="2">
    <source>
        <dbReference type="Proteomes" id="UP001305414"/>
    </source>
</evidence>
<comment type="caution">
    <text evidence="1">The sequence shown here is derived from an EMBL/GenBank/DDBJ whole genome shotgun (WGS) entry which is preliminary data.</text>
</comment>
<accession>A0AAN7ZBS7</accession>
<reference evidence="1 2" key="1">
    <citation type="submission" date="2023-10" db="EMBL/GenBank/DDBJ databases">
        <title>Draft genome sequence of Xylaria bambusicola isolate GMP-LS, the root and basal stem rot pathogen of sugarcane in Indonesia.</title>
        <authorList>
            <person name="Selvaraj P."/>
            <person name="Muralishankar V."/>
            <person name="Muruganantham S."/>
            <person name="Sp S."/>
            <person name="Haryani S."/>
            <person name="Lau K.J.X."/>
            <person name="Naqvi N.I."/>
        </authorList>
    </citation>
    <scope>NUCLEOTIDE SEQUENCE [LARGE SCALE GENOMIC DNA]</scope>
    <source>
        <strain evidence="1">GMP-LS</strain>
    </source>
</reference>
<protein>
    <submittedName>
        <fullName evidence="1">Uncharacterized protein</fullName>
    </submittedName>
</protein>
<dbReference type="EMBL" id="JAWHQM010000032">
    <property type="protein sequence ID" value="KAK5633396.1"/>
    <property type="molecule type" value="Genomic_DNA"/>
</dbReference>
<evidence type="ECO:0000313" key="1">
    <source>
        <dbReference type="EMBL" id="KAK5633396.1"/>
    </source>
</evidence>
<gene>
    <name evidence="1" type="ORF">RRF57_009109</name>
</gene>
<sequence length="167" mass="17784">MDIGGGETRAIDDGLSLNSRLLACTRIAYRKPPALAARDVSLERLYLCDGGIERRHAAHVLELALQGDHEPVRIDDARGRALEDSRVRPDSRLGFLRLARVNPARGEAQDVAADGVKTLEGLTLGVVLRDDPLADVRMSDAAGRAEGVQLLLALDAEASLEGSGAVV</sequence>
<proteinExistence type="predicted"/>
<dbReference type="AlphaFoldDB" id="A0AAN7ZBS7"/>
<organism evidence="1 2">
    <name type="scientific">Xylaria bambusicola</name>
    <dbReference type="NCBI Taxonomy" id="326684"/>
    <lineage>
        <taxon>Eukaryota</taxon>
        <taxon>Fungi</taxon>
        <taxon>Dikarya</taxon>
        <taxon>Ascomycota</taxon>
        <taxon>Pezizomycotina</taxon>
        <taxon>Sordariomycetes</taxon>
        <taxon>Xylariomycetidae</taxon>
        <taxon>Xylariales</taxon>
        <taxon>Xylariaceae</taxon>
        <taxon>Xylaria</taxon>
    </lineage>
</organism>
<keyword evidence="2" id="KW-1185">Reference proteome</keyword>
<dbReference type="Proteomes" id="UP001305414">
    <property type="component" value="Unassembled WGS sequence"/>
</dbReference>
<name>A0AAN7ZBS7_9PEZI</name>